<dbReference type="Gene3D" id="1.10.10.10">
    <property type="entry name" value="Winged helix-like DNA-binding domain superfamily/Winged helix DNA-binding domain"/>
    <property type="match status" value="1"/>
</dbReference>
<reference evidence="5 6" key="1">
    <citation type="submission" date="2016-10" db="EMBL/GenBank/DDBJ databases">
        <authorList>
            <person name="de Groot N.N."/>
        </authorList>
    </citation>
    <scope>NUCLEOTIDE SEQUENCE [LARGE SCALE GENOMIC DNA]</scope>
    <source>
        <strain evidence="5 6">DSM 26880</strain>
    </source>
</reference>
<gene>
    <name evidence="5" type="ORF">SAMN05444340_1581</name>
</gene>
<organism evidence="5 6">
    <name type="scientific">Citreimonas salinaria</name>
    <dbReference type="NCBI Taxonomy" id="321339"/>
    <lineage>
        <taxon>Bacteria</taxon>
        <taxon>Pseudomonadati</taxon>
        <taxon>Pseudomonadota</taxon>
        <taxon>Alphaproteobacteria</taxon>
        <taxon>Rhodobacterales</taxon>
        <taxon>Roseobacteraceae</taxon>
        <taxon>Citreimonas</taxon>
    </lineage>
</organism>
<proteinExistence type="inferred from homology"/>
<keyword evidence="4" id="KW-0175">Coiled coil</keyword>
<comment type="function">
    <text evidence="3">Involved in the transposition of the insertion sequence IS2.</text>
</comment>
<evidence type="ECO:0000256" key="2">
    <source>
        <dbReference type="ARBA" id="ARBA00022578"/>
    </source>
</evidence>
<evidence type="ECO:0000256" key="4">
    <source>
        <dbReference type="SAM" id="Coils"/>
    </source>
</evidence>
<accession>A0A1H3P7C1</accession>
<evidence type="ECO:0000313" key="6">
    <source>
        <dbReference type="Proteomes" id="UP000199286"/>
    </source>
</evidence>
<dbReference type="PANTHER" id="PTHR37936:SF3">
    <property type="entry name" value="TRANSPOSASE INSC FOR INSERTION ELEMENT IS2A-RELATED"/>
    <property type="match status" value="1"/>
</dbReference>
<dbReference type="SUPFAM" id="SSF46689">
    <property type="entry name" value="Homeodomain-like"/>
    <property type="match status" value="1"/>
</dbReference>
<dbReference type="InterPro" id="IPR009057">
    <property type="entry name" value="Homeodomain-like_sf"/>
</dbReference>
<dbReference type="Pfam" id="PF01527">
    <property type="entry name" value="HTH_Tnp_1"/>
    <property type="match status" value="1"/>
</dbReference>
<dbReference type="AlphaFoldDB" id="A0A1H3P7C1"/>
<dbReference type="GO" id="GO:0004803">
    <property type="term" value="F:transposase activity"/>
    <property type="evidence" value="ECO:0007669"/>
    <property type="project" value="InterPro"/>
</dbReference>
<protein>
    <submittedName>
        <fullName evidence="5">Transposase</fullName>
    </submittedName>
</protein>
<keyword evidence="6" id="KW-1185">Reference proteome</keyword>
<dbReference type="EMBL" id="FNPF01000058">
    <property type="protein sequence ID" value="SDY97006.1"/>
    <property type="molecule type" value="Genomic_DNA"/>
</dbReference>
<evidence type="ECO:0000256" key="1">
    <source>
        <dbReference type="ARBA" id="ARBA00009964"/>
    </source>
</evidence>
<keyword evidence="2" id="KW-0815">Transposition</keyword>
<dbReference type="GO" id="GO:0003677">
    <property type="term" value="F:DNA binding"/>
    <property type="evidence" value="ECO:0007669"/>
    <property type="project" value="InterPro"/>
</dbReference>
<dbReference type="GO" id="GO:0006313">
    <property type="term" value="P:DNA transposition"/>
    <property type="evidence" value="ECO:0007669"/>
    <property type="project" value="InterPro"/>
</dbReference>
<feature type="coiled-coil region" evidence="4">
    <location>
        <begin position="82"/>
        <end position="123"/>
    </location>
</feature>
<comment type="similarity">
    <text evidence="1">Belongs to the transposase 8 family.</text>
</comment>
<dbReference type="InterPro" id="IPR002514">
    <property type="entry name" value="Transposase_8"/>
</dbReference>
<dbReference type="InterPro" id="IPR036388">
    <property type="entry name" value="WH-like_DNA-bd_sf"/>
</dbReference>
<dbReference type="PANTHER" id="PTHR37936">
    <property type="entry name" value="TRANSPOSASE INSC FOR INSERTION ELEMENT IS2A-RELATED"/>
    <property type="match status" value="1"/>
</dbReference>
<dbReference type="Proteomes" id="UP000199286">
    <property type="component" value="Unassembled WGS sequence"/>
</dbReference>
<evidence type="ECO:0000256" key="3">
    <source>
        <dbReference type="ARBA" id="ARBA00024308"/>
    </source>
</evidence>
<dbReference type="STRING" id="321339.SAMN05444340_1581"/>
<sequence>MPKHVLMSDYEIITDGGRRRRWPAAEKMRIVEETLEDGASISVVARRNGVAPNLLYRWRRLMLDGGAVAVSEDDDVTSNRAVRQMEDRVRELERQLGRKTLEVEILKEALDKARSKKRTWLAQSQPKDGFR</sequence>
<evidence type="ECO:0000313" key="5">
    <source>
        <dbReference type="EMBL" id="SDY97006.1"/>
    </source>
</evidence>
<name>A0A1H3P7C1_9RHOB</name>